<protein>
    <submittedName>
        <fullName evidence="1">Uncharacterized protein</fullName>
    </submittedName>
</protein>
<evidence type="ECO:0000313" key="2">
    <source>
        <dbReference type="Proteomes" id="UP001470230"/>
    </source>
</evidence>
<dbReference type="EMBL" id="JAPFFF010000002">
    <property type="protein sequence ID" value="KAK8895905.1"/>
    <property type="molecule type" value="Genomic_DNA"/>
</dbReference>
<organism evidence="1 2">
    <name type="scientific">Tritrichomonas musculus</name>
    <dbReference type="NCBI Taxonomy" id="1915356"/>
    <lineage>
        <taxon>Eukaryota</taxon>
        <taxon>Metamonada</taxon>
        <taxon>Parabasalia</taxon>
        <taxon>Tritrichomonadida</taxon>
        <taxon>Tritrichomonadidae</taxon>
        <taxon>Tritrichomonas</taxon>
    </lineage>
</organism>
<proteinExistence type="predicted"/>
<comment type="caution">
    <text evidence="1">The sequence shown here is derived from an EMBL/GenBank/DDBJ whole genome shotgun (WGS) entry which is preliminary data.</text>
</comment>
<sequence>MTSQLTAFEISEAELLLNFIRELVNKNEIKALRKLLKNNPYYTQFKTKELNKKFKIDGYKFTKRNNSIILIVDKKNTVSDKCDEVINKITSEIIDGENSPLHL</sequence>
<dbReference type="Proteomes" id="UP001470230">
    <property type="component" value="Unassembled WGS sequence"/>
</dbReference>
<name>A0ABR2KXT8_9EUKA</name>
<reference evidence="1 2" key="1">
    <citation type="submission" date="2024-04" db="EMBL/GenBank/DDBJ databases">
        <title>Tritrichomonas musculus Genome.</title>
        <authorList>
            <person name="Alves-Ferreira E."/>
            <person name="Grigg M."/>
            <person name="Lorenzi H."/>
            <person name="Galac M."/>
        </authorList>
    </citation>
    <scope>NUCLEOTIDE SEQUENCE [LARGE SCALE GENOMIC DNA]</scope>
    <source>
        <strain evidence="1 2">EAF2021</strain>
    </source>
</reference>
<accession>A0ABR2KXT8</accession>
<evidence type="ECO:0000313" key="1">
    <source>
        <dbReference type="EMBL" id="KAK8895905.1"/>
    </source>
</evidence>
<gene>
    <name evidence="1" type="ORF">M9Y10_013791</name>
</gene>
<keyword evidence="2" id="KW-1185">Reference proteome</keyword>